<dbReference type="OrthoDB" id="9801717at2"/>
<dbReference type="EMBL" id="SNQI01000001">
    <property type="protein sequence ID" value="TEW76789.1"/>
    <property type="molecule type" value="Genomic_DNA"/>
</dbReference>
<dbReference type="Proteomes" id="UP000298517">
    <property type="component" value="Unassembled WGS sequence"/>
</dbReference>
<comment type="caution">
    <text evidence="3">The sequence shown here is derived from an EMBL/GenBank/DDBJ whole genome shotgun (WGS) entry which is preliminary data.</text>
</comment>
<dbReference type="GO" id="GO:0003677">
    <property type="term" value="F:DNA binding"/>
    <property type="evidence" value="ECO:0007669"/>
    <property type="project" value="UniProtKB-KW"/>
</dbReference>
<evidence type="ECO:0000259" key="2">
    <source>
        <dbReference type="Pfam" id="PF13495"/>
    </source>
</evidence>
<dbReference type="InterPro" id="IPR010998">
    <property type="entry name" value="Integrase_recombinase_N"/>
</dbReference>
<dbReference type="Gene3D" id="1.10.150.130">
    <property type="match status" value="1"/>
</dbReference>
<keyword evidence="1" id="KW-0238">DNA-binding</keyword>
<dbReference type="AlphaFoldDB" id="A0A4Y8AWD4"/>
<accession>A0A4Y8AWD4</accession>
<dbReference type="Pfam" id="PF13495">
    <property type="entry name" value="Phage_int_SAM_4"/>
    <property type="match status" value="1"/>
</dbReference>
<proteinExistence type="predicted"/>
<feature type="domain" description="Integrase SAM-like N-terminal" evidence="2">
    <location>
        <begin position="4"/>
        <end position="61"/>
    </location>
</feature>
<dbReference type="GO" id="GO:0015074">
    <property type="term" value="P:DNA integration"/>
    <property type="evidence" value="ECO:0007669"/>
    <property type="project" value="InterPro"/>
</dbReference>
<evidence type="ECO:0000313" key="3">
    <source>
        <dbReference type="EMBL" id="TEW76789.1"/>
    </source>
</evidence>
<reference evidence="3 4" key="1">
    <citation type="journal article" date="2011" name="J. Microbiol.">
        <title>Gramella jeungdoensis sp. nov., isolated from a solar saltern in Korea.</title>
        <authorList>
            <person name="Joung Y."/>
            <person name="Kim H."/>
            <person name="Jang T."/>
            <person name="Ahn T.S."/>
            <person name="Joh K."/>
        </authorList>
    </citation>
    <scope>NUCLEOTIDE SEQUENCE [LARGE SCALE GENOMIC DNA]</scope>
    <source>
        <strain evidence="3 4">KCTC 23123</strain>
    </source>
</reference>
<organism evidence="3 4">
    <name type="scientific">Gramella jeungdoensis</name>
    <dbReference type="NCBI Taxonomy" id="708091"/>
    <lineage>
        <taxon>Bacteria</taxon>
        <taxon>Pseudomonadati</taxon>
        <taxon>Bacteroidota</taxon>
        <taxon>Flavobacteriia</taxon>
        <taxon>Flavobacteriales</taxon>
        <taxon>Flavobacteriaceae</taxon>
        <taxon>Christiangramia</taxon>
    </lineage>
</organism>
<sequence length="62" mass="7394">MYVKYLQGKCYSESTIKTNFTFIADFFDYVQDIPISSITNRTVEQFIETVFVPRKYSISTYR</sequence>
<gene>
    <name evidence="3" type="ORF">E2488_02770</name>
</gene>
<evidence type="ECO:0000313" key="4">
    <source>
        <dbReference type="Proteomes" id="UP000298517"/>
    </source>
</evidence>
<keyword evidence="4" id="KW-1185">Reference proteome</keyword>
<protein>
    <recommendedName>
        <fullName evidence="2">Integrase SAM-like N-terminal domain-containing protein</fullName>
    </recommendedName>
</protein>
<dbReference type="RefSeq" id="WP_134246799.1">
    <property type="nucleotide sequence ID" value="NZ_SNQI01000001.1"/>
</dbReference>
<evidence type="ECO:0000256" key="1">
    <source>
        <dbReference type="ARBA" id="ARBA00023125"/>
    </source>
</evidence>
<dbReference type="InterPro" id="IPR004107">
    <property type="entry name" value="Integrase_SAM-like_N"/>
</dbReference>
<name>A0A4Y8AWD4_9FLAO</name>